<dbReference type="AlphaFoldDB" id="A0AA39HFG5"/>
<keyword evidence="2" id="KW-0808">Transferase</keyword>
<dbReference type="PROSITE" id="PS50011">
    <property type="entry name" value="PROTEIN_KINASE_DOM"/>
    <property type="match status" value="1"/>
</dbReference>
<dbReference type="Gene3D" id="1.10.510.10">
    <property type="entry name" value="Transferase(Phosphotransferase) domain 1"/>
    <property type="match status" value="1"/>
</dbReference>
<reference evidence="9" key="1">
    <citation type="submission" date="2023-06" db="EMBL/GenBank/DDBJ databases">
        <title>Genomic analysis of the entomopathogenic nematode Steinernema hermaphroditum.</title>
        <authorList>
            <person name="Schwarz E.M."/>
            <person name="Heppert J.K."/>
            <person name="Baniya A."/>
            <person name="Schwartz H.T."/>
            <person name="Tan C.-H."/>
            <person name="Antoshechkin I."/>
            <person name="Sternberg P.W."/>
            <person name="Goodrich-Blair H."/>
            <person name="Dillman A.R."/>
        </authorList>
    </citation>
    <scope>NUCLEOTIDE SEQUENCE</scope>
    <source>
        <strain evidence="9">PS9179</strain>
        <tissue evidence="9">Whole animal</tissue>
    </source>
</reference>
<dbReference type="InterPro" id="IPR008271">
    <property type="entry name" value="Ser/Thr_kinase_AS"/>
</dbReference>
<keyword evidence="4" id="KW-0418">Kinase</keyword>
<dbReference type="GO" id="GO:0005634">
    <property type="term" value="C:nucleus"/>
    <property type="evidence" value="ECO:0007669"/>
    <property type="project" value="TreeGrafter"/>
</dbReference>
<dbReference type="EMBL" id="JAUCMV010000004">
    <property type="protein sequence ID" value="KAK0403813.1"/>
    <property type="molecule type" value="Genomic_DNA"/>
</dbReference>
<gene>
    <name evidence="9" type="ORF">QR680_017134</name>
</gene>
<dbReference type="InterPro" id="IPR051175">
    <property type="entry name" value="CLK_kinases"/>
</dbReference>
<dbReference type="Gene3D" id="3.30.200.20">
    <property type="entry name" value="Phosphorylase Kinase, domain 1"/>
    <property type="match status" value="1"/>
</dbReference>
<keyword evidence="3" id="KW-0547">Nucleotide-binding</keyword>
<evidence type="ECO:0000256" key="6">
    <source>
        <dbReference type="ARBA" id="ARBA00037966"/>
    </source>
</evidence>
<evidence type="ECO:0000313" key="9">
    <source>
        <dbReference type="EMBL" id="KAK0403813.1"/>
    </source>
</evidence>
<feature type="domain" description="Protein kinase" evidence="8">
    <location>
        <begin position="64"/>
        <end position="373"/>
    </location>
</feature>
<keyword evidence="5" id="KW-0067">ATP-binding</keyword>
<dbReference type="PANTHER" id="PTHR45646">
    <property type="entry name" value="SERINE/THREONINE-PROTEIN KINASE DOA-RELATED"/>
    <property type="match status" value="1"/>
</dbReference>
<keyword evidence="1" id="KW-0723">Serine/threonine-protein kinase</keyword>
<sequence length="378" mass="44159">MSLKTARKRPLQETKPPPKKRVRVEAVDSQWFPCKILGHITTNPKNDEEGYLVFKKGEVILKRFQLLTEIGEGTFGRVLKVFDARDRRYKALKIIKNEPRYRDAGLHEAKVLMSLNRKDPKGRYLIVDLREHFQVFGHVCLVFDWLGLSVFQFMENNNFQPYSIDHTRHIVHQLCRSVKFMHDNGVIHTDLKPENVLFVKKETHNGGRKNLNDSTVKLIDLGSAVFDRDRHPTTVSTRHYRAPEVILQLDWSFPCDVWSIGCIIYELHLGEVLFQTHEDLEHLAMMEAVLGPMPTHMIKEAKTNFYNKPNCRLNWDEDSPTGREVLEVCRPLTECMNCGDEEEYEMLDLMQRMLTHDPGKRITLTTALNHPFFKRLTH</sequence>
<dbReference type="SUPFAM" id="SSF56112">
    <property type="entry name" value="Protein kinase-like (PK-like)"/>
    <property type="match status" value="1"/>
</dbReference>
<organism evidence="9 10">
    <name type="scientific">Steinernema hermaphroditum</name>
    <dbReference type="NCBI Taxonomy" id="289476"/>
    <lineage>
        <taxon>Eukaryota</taxon>
        <taxon>Metazoa</taxon>
        <taxon>Ecdysozoa</taxon>
        <taxon>Nematoda</taxon>
        <taxon>Chromadorea</taxon>
        <taxon>Rhabditida</taxon>
        <taxon>Tylenchina</taxon>
        <taxon>Panagrolaimomorpha</taxon>
        <taxon>Strongyloidoidea</taxon>
        <taxon>Steinernematidae</taxon>
        <taxon>Steinernema</taxon>
    </lineage>
</organism>
<protein>
    <recommendedName>
        <fullName evidence="8">Protein kinase domain-containing protein</fullName>
    </recommendedName>
</protein>
<dbReference type="Pfam" id="PF00069">
    <property type="entry name" value="Pkinase"/>
    <property type="match status" value="1"/>
</dbReference>
<name>A0AA39HFG5_9BILA</name>
<evidence type="ECO:0000256" key="1">
    <source>
        <dbReference type="ARBA" id="ARBA00022527"/>
    </source>
</evidence>
<proteinExistence type="inferred from homology"/>
<accession>A0AA39HFG5</accession>
<comment type="similarity">
    <text evidence="6">Belongs to the protein kinase superfamily. CMGC Ser/Thr protein kinase family. Lammer subfamily.</text>
</comment>
<evidence type="ECO:0000256" key="2">
    <source>
        <dbReference type="ARBA" id="ARBA00022679"/>
    </source>
</evidence>
<dbReference type="GO" id="GO:0004674">
    <property type="term" value="F:protein serine/threonine kinase activity"/>
    <property type="evidence" value="ECO:0007669"/>
    <property type="project" value="UniProtKB-KW"/>
</dbReference>
<evidence type="ECO:0000259" key="8">
    <source>
        <dbReference type="PROSITE" id="PS50011"/>
    </source>
</evidence>
<comment type="caution">
    <text evidence="9">The sequence shown here is derived from an EMBL/GenBank/DDBJ whole genome shotgun (WGS) entry which is preliminary data.</text>
</comment>
<dbReference type="SMART" id="SM00220">
    <property type="entry name" value="S_TKc"/>
    <property type="match status" value="1"/>
</dbReference>
<dbReference type="InterPro" id="IPR000719">
    <property type="entry name" value="Prot_kinase_dom"/>
</dbReference>
<evidence type="ECO:0000256" key="4">
    <source>
        <dbReference type="ARBA" id="ARBA00022777"/>
    </source>
</evidence>
<evidence type="ECO:0000256" key="7">
    <source>
        <dbReference type="SAM" id="MobiDB-lite"/>
    </source>
</evidence>
<feature type="region of interest" description="Disordered" evidence="7">
    <location>
        <begin position="1"/>
        <end position="20"/>
    </location>
</feature>
<dbReference type="Proteomes" id="UP001175271">
    <property type="component" value="Unassembled WGS sequence"/>
</dbReference>
<dbReference type="PROSITE" id="PS00108">
    <property type="entry name" value="PROTEIN_KINASE_ST"/>
    <property type="match status" value="1"/>
</dbReference>
<evidence type="ECO:0000256" key="3">
    <source>
        <dbReference type="ARBA" id="ARBA00022741"/>
    </source>
</evidence>
<keyword evidence="10" id="KW-1185">Reference proteome</keyword>
<dbReference type="PANTHER" id="PTHR45646:SF11">
    <property type="entry name" value="SERINE_THREONINE-PROTEIN KINASE DOA"/>
    <property type="match status" value="1"/>
</dbReference>
<dbReference type="CDD" id="cd14134">
    <property type="entry name" value="PKc_CLK"/>
    <property type="match status" value="1"/>
</dbReference>
<dbReference type="GO" id="GO:0005524">
    <property type="term" value="F:ATP binding"/>
    <property type="evidence" value="ECO:0007669"/>
    <property type="project" value="UniProtKB-KW"/>
</dbReference>
<evidence type="ECO:0000313" key="10">
    <source>
        <dbReference type="Proteomes" id="UP001175271"/>
    </source>
</evidence>
<dbReference type="GO" id="GO:0043484">
    <property type="term" value="P:regulation of RNA splicing"/>
    <property type="evidence" value="ECO:0007669"/>
    <property type="project" value="TreeGrafter"/>
</dbReference>
<dbReference type="InterPro" id="IPR011009">
    <property type="entry name" value="Kinase-like_dom_sf"/>
</dbReference>
<evidence type="ECO:0000256" key="5">
    <source>
        <dbReference type="ARBA" id="ARBA00022840"/>
    </source>
</evidence>